<dbReference type="EMBL" id="VJMJ01000027">
    <property type="protein sequence ID" value="KAF0742531.1"/>
    <property type="molecule type" value="Genomic_DNA"/>
</dbReference>
<evidence type="ECO:0000313" key="4">
    <source>
        <dbReference type="Proteomes" id="UP000481153"/>
    </source>
</evidence>
<organism evidence="3 4">
    <name type="scientific">Aphanomyces euteiches</name>
    <dbReference type="NCBI Taxonomy" id="100861"/>
    <lineage>
        <taxon>Eukaryota</taxon>
        <taxon>Sar</taxon>
        <taxon>Stramenopiles</taxon>
        <taxon>Oomycota</taxon>
        <taxon>Saprolegniomycetes</taxon>
        <taxon>Saprolegniales</taxon>
        <taxon>Verrucalvaceae</taxon>
        <taxon>Aphanomyces</taxon>
    </lineage>
</organism>
<dbReference type="Proteomes" id="UP000481153">
    <property type="component" value="Unassembled WGS sequence"/>
</dbReference>
<dbReference type="AlphaFoldDB" id="A0A6G0XQF7"/>
<dbReference type="InterPro" id="IPR036871">
    <property type="entry name" value="PX_dom_sf"/>
</dbReference>
<proteinExistence type="predicted"/>
<dbReference type="SUPFAM" id="SSF64268">
    <property type="entry name" value="PX domain"/>
    <property type="match status" value="1"/>
</dbReference>
<sequence length="149" mass="17168">MGQGLFSTSLTPPTSATGFMEPPSTGSLEGYYIADYSVDRRGVVFYHIESRGATVKRRFNDFKAFHRSLTHASIDLPRLPSAGPVTFLWRRDEMLIQERCVRFQRILNAAPEDDVDMFLFPHPHAMRRFSLCALFNSRRRERQPVAKED</sequence>
<evidence type="ECO:0000256" key="1">
    <source>
        <dbReference type="SAM" id="MobiDB-lite"/>
    </source>
</evidence>
<reference evidence="3 4" key="1">
    <citation type="submission" date="2019-07" db="EMBL/GenBank/DDBJ databases">
        <title>Genomics analysis of Aphanomyces spp. identifies a new class of oomycete effector associated with host adaptation.</title>
        <authorList>
            <person name="Gaulin E."/>
        </authorList>
    </citation>
    <scope>NUCLEOTIDE SEQUENCE [LARGE SCALE GENOMIC DNA]</scope>
    <source>
        <strain evidence="3 4">ATCC 201684</strain>
    </source>
</reference>
<evidence type="ECO:0000259" key="2">
    <source>
        <dbReference type="PROSITE" id="PS50195"/>
    </source>
</evidence>
<protein>
    <recommendedName>
        <fullName evidence="2">PX domain-containing protein</fullName>
    </recommendedName>
</protein>
<dbReference type="Gene3D" id="3.30.1520.10">
    <property type="entry name" value="Phox-like domain"/>
    <property type="match status" value="1"/>
</dbReference>
<dbReference type="PROSITE" id="PS50195">
    <property type="entry name" value="PX"/>
    <property type="match status" value="1"/>
</dbReference>
<name>A0A6G0XQF7_9STRA</name>
<comment type="caution">
    <text evidence="3">The sequence shown here is derived from an EMBL/GenBank/DDBJ whole genome shotgun (WGS) entry which is preliminary data.</text>
</comment>
<dbReference type="GO" id="GO:0035091">
    <property type="term" value="F:phosphatidylinositol binding"/>
    <property type="evidence" value="ECO:0007669"/>
    <property type="project" value="InterPro"/>
</dbReference>
<evidence type="ECO:0000313" key="3">
    <source>
        <dbReference type="EMBL" id="KAF0742531.1"/>
    </source>
</evidence>
<feature type="region of interest" description="Disordered" evidence="1">
    <location>
        <begin position="1"/>
        <end position="22"/>
    </location>
</feature>
<feature type="compositionally biased region" description="Polar residues" evidence="1">
    <location>
        <begin position="1"/>
        <end position="17"/>
    </location>
</feature>
<dbReference type="Pfam" id="PF00787">
    <property type="entry name" value="PX"/>
    <property type="match status" value="1"/>
</dbReference>
<dbReference type="VEuPathDB" id="FungiDB:AeMF1_007299"/>
<keyword evidence="4" id="KW-1185">Reference proteome</keyword>
<accession>A0A6G0XQF7</accession>
<feature type="domain" description="PX" evidence="2">
    <location>
        <begin position="1"/>
        <end position="149"/>
    </location>
</feature>
<dbReference type="InterPro" id="IPR001683">
    <property type="entry name" value="PX_dom"/>
</dbReference>
<gene>
    <name evidence="3" type="ORF">Ae201684_002623</name>
</gene>